<protein>
    <submittedName>
        <fullName evidence="2">Uncharacterized protein</fullName>
    </submittedName>
</protein>
<keyword evidence="1" id="KW-1133">Transmembrane helix</keyword>
<organism evidence="2">
    <name type="scientific">Lepeophtheirus salmonis</name>
    <name type="common">Salmon louse</name>
    <name type="synonym">Caligus salmonis</name>
    <dbReference type="NCBI Taxonomy" id="72036"/>
    <lineage>
        <taxon>Eukaryota</taxon>
        <taxon>Metazoa</taxon>
        <taxon>Ecdysozoa</taxon>
        <taxon>Arthropoda</taxon>
        <taxon>Crustacea</taxon>
        <taxon>Multicrustacea</taxon>
        <taxon>Hexanauplia</taxon>
        <taxon>Copepoda</taxon>
        <taxon>Siphonostomatoida</taxon>
        <taxon>Caligidae</taxon>
        <taxon>Lepeophtheirus</taxon>
    </lineage>
</organism>
<dbReference type="AlphaFoldDB" id="A0A0K2UTG0"/>
<keyword evidence="1" id="KW-0812">Transmembrane</keyword>
<name>A0A0K2UTG0_LEPSM</name>
<keyword evidence="1" id="KW-0472">Membrane</keyword>
<evidence type="ECO:0000256" key="1">
    <source>
        <dbReference type="SAM" id="Phobius"/>
    </source>
</evidence>
<evidence type="ECO:0000313" key="2">
    <source>
        <dbReference type="EMBL" id="CDW41548.1"/>
    </source>
</evidence>
<proteinExistence type="predicted"/>
<accession>A0A0K2UTG0</accession>
<feature type="transmembrane region" description="Helical" evidence="1">
    <location>
        <begin position="20"/>
        <end position="39"/>
    </location>
</feature>
<dbReference type="EMBL" id="HACA01024187">
    <property type="protein sequence ID" value="CDW41548.1"/>
    <property type="molecule type" value="Transcribed_RNA"/>
</dbReference>
<sequence length="55" mass="6158">MGSFYASPDMTDLVRSDYDLFLSMANVLGCTNLGSIGGYKNWLLRVFISNRDKGF</sequence>
<reference evidence="2" key="1">
    <citation type="submission" date="2014-05" db="EMBL/GenBank/DDBJ databases">
        <authorList>
            <person name="Chronopoulou M."/>
        </authorList>
    </citation>
    <scope>NUCLEOTIDE SEQUENCE</scope>
    <source>
        <tissue evidence="2">Whole organism</tissue>
    </source>
</reference>